<keyword evidence="3" id="KW-1185">Reference proteome</keyword>
<name>A0AAV7TID5_PLEWA</name>
<dbReference type="Proteomes" id="UP001066276">
    <property type="component" value="Chromosome 3_2"/>
</dbReference>
<organism evidence="2 3">
    <name type="scientific">Pleurodeles waltl</name>
    <name type="common">Iberian ribbed newt</name>
    <dbReference type="NCBI Taxonomy" id="8319"/>
    <lineage>
        <taxon>Eukaryota</taxon>
        <taxon>Metazoa</taxon>
        <taxon>Chordata</taxon>
        <taxon>Craniata</taxon>
        <taxon>Vertebrata</taxon>
        <taxon>Euteleostomi</taxon>
        <taxon>Amphibia</taxon>
        <taxon>Batrachia</taxon>
        <taxon>Caudata</taxon>
        <taxon>Salamandroidea</taxon>
        <taxon>Salamandridae</taxon>
        <taxon>Pleurodelinae</taxon>
        <taxon>Pleurodeles</taxon>
    </lineage>
</organism>
<dbReference type="EMBL" id="JANPWB010000006">
    <property type="protein sequence ID" value="KAJ1176344.1"/>
    <property type="molecule type" value="Genomic_DNA"/>
</dbReference>
<dbReference type="AlphaFoldDB" id="A0AAV7TID5"/>
<reference evidence="2" key="1">
    <citation type="journal article" date="2022" name="bioRxiv">
        <title>Sequencing and chromosome-scale assembly of the giantPleurodeles waltlgenome.</title>
        <authorList>
            <person name="Brown T."/>
            <person name="Elewa A."/>
            <person name="Iarovenko S."/>
            <person name="Subramanian E."/>
            <person name="Araus A.J."/>
            <person name="Petzold A."/>
            <person name="Susuki M."/>
            <person name="Suzuki K.-i.T."/>
            <person name="Hayashi T."/>
            <person name="Toyoda A."/>
            <person name="Oliveira C."/>
            <person name="Osipova E."/>
            <person name="Leigh N.D."/>
            <person name="Simon A."/>
            <person name="Yun M.H."/>
        </authorList>
    </citation>
    <scope>NUCLEOTIDE SEQUENCE</scope>
    <source>
        <strain evidence="2">20211129_DDA</strain>
        <tissue evidence="2">Liver</tissue>
    </source>
</reference>
<sequence length="70" mass="7283">MTCDVQGQEIVSGKKEQELGLVTDKKAELTARCQPAIGGPCRNFTCQTHGKGSDGKRAADPCPPAMAPPG</sequence>
<comment type="caution">
    <text evidence="2">The sequence shown here is derived from an EMBL/GenBank/DDBJ whole genome shotgun (WGS) entry which is preliminary data.</text>
</comment>
<protein>
    <submittedName>
        <fullName evidence="2">Uncharacterized protein</fullName>
    </submittedName>
</protein>
<proteinExistence type="predicted"/>
<evidence type="ECO:0000313" key="2">
    <source>
        <dbReference type="EMBL" id="KAJ1176344.1"/>
    </source>
</evidence>
<feature type="compositionally biased region" description="Pro residues" evidence="1">
    <location>
        <begin position="61"/>
        <end position="70"/>
    </location>
</feature>
<feature type="region of interest" description="Disordered" evidence="1">
    <location>
        <begin position="49"/>
        <end position="70"/>
    </location>
</feature>
<accession>A0AAV7TID5</accession>
<evidence type="ECO:0000256" key="1">
    <source>
        <dbReference type="SAM" id="MobiDB-lite"/>
    </source>
</evidence>
<gene>
    <name evidence="2" type="ORF">NDU88_001626</name>
</gene>
<evidence type="ECO:0000313" key="3">
    <source>
        <dbReference type="Proteomes" id="UP001066276"/>
    </source>
</evidence>